<evidence type="ECO:0000256" key="1">
    <source>
        <dbReference type="ARBA" id="ARBA00004173"/>
    </source>
</evidence>
<dbReference type="GO" id="GO:0006122">
    <property type="term" value="P:mitochondrial electron transport, ubiquinol to cytochrome c"/>
    <property type="evidence" value="ECO:0007669"/>
    <property type="project" value="InterPro"/>
</dbReference>
<dbReference type="PANTHER" id="PTHR20863">
    <property type="entry name" value="ACYL CARRIER PROTEIN"/>
    <property type="match status" value="1"/>
</dbReference>
<reference evidence="15" key="1">
    <citation type="submission" date="2021-06" db="EMBL/GenBank/DDBJ databases">
        <title>Candida auris outbreak in lebanese hospital.</title>
        <authorList>
            <person name="Finianos M."/>
        </authorList>
    </citation>
    <scope>NUCLEOTIDE SEQUENCE</scope>
    <source>
        <strain evidence="15">CA7LBN</strain>
    </source>
</reference>
<dbReference type="GO" id="GO:0000036">
    <property type="term" value="F:acyl carrier activity"/>
    <property type="evidence" value="ECO:0007669"/>
    <property type="project" value="TreeGrafter"/>
</dbReference>
<dbReference type="Proteomes" id="UP000825438">
    <property type="component" value="Chromosome I"/>
</dbReference>
<name>A0A8F2VZ99_CANAR</name>
<sequence>MFRAAVARSLRPANVPMSISYAGFPALTRDVARERIIELLEGYDKVSNKDITESSNFVTDLGLDSLDVVEVVMEVEHEFNIQIPDHEADSLKTVGQTYIRGPVYRVSKIPFNFTAAKSYGKDLIFWGGAAGAAVATFTDNWPLFQQTFYSKIPYFGEHWIHNPDPEDVPV</sequence>
<evidence type="ECO:0000256" key="9">
    <source>
        <dbReference type="ARBA" id="ARBA00022982"/>
    </source>
</evidence>
<accession>A0A8F2VZ99</accession>
<evidence type="ECO:0000256" key="7">
    <source>
        <dbReference type="ARBA" id="ARBA00022832"/>
    </source>
</evidence>
<protein>
    <recommendedName>
        <fullName evidence="13">Acyl carrier protein</fullName>
    </recommendedName>
</protein>
<dbReference type="EMBL" id="CP076749">
    <property type="protein sequence ID" value="QWW22659.1"/>
    <property type="molecule type" value="Genomic_DNA"/>
</dbReference>
<organism evidence="15">
    <name type="scientific">Candidozyma auris</name>
    <name type="common">Yeast</name>
    <name type="synonym">Candida auris</name>
    <dbReference type="NCBI Taxonomy" id="498019"/>
    <lineage>
        <taxon>Eukaryota</taxon>
        <taxon>Fungi</taxon>
        <taxon>Dikarya</taxon>
        <taxon>Ascomycota</taxon>
        <taxon>Saccharomycotina</taxon>
        <taxon>Pichiomycetes</taxon>
        <taxon>Metschnikowiaceae</taxon>
        <taxon>Candidozyma</taxon>
    </lineage>
</organism>
<evidence type="ECO:0000256" key="2">
    <source>
        <dbReference type="ARBA" id="ARBA00010930"/>
    </source>
</evidence>
<comment type="similarity">
    <text evidence="2">Belongs to the acyl carrier protein (ACP) family.</text>
</comment>
<evidence type="ECO:0000256" key="6">
    <source>
        <dbReference type="ARBA" id="ARBA00022553"/>
    </source>
</evidence>
<dbReference type="InterPro" id="IPR003231">
    <property type="entry name" value="ACP"/>
</dbReference>
<keyword evidence="8" id="KW-0809">Transit peptide</keyword>
<evidence type="ECO:0000256" key="4">
    <source>
        <dbReference type="ARBA" id="ARBA00022450"/>
    </source>
</evidence>
<comment type="function">
    <text evidence="13">Carrier of the growing fatty acid chain in fatty acid biosynthesis.</text>
</comment>
<keyword evidence="9" id="KW-0249">Electron transport</keyword>
<dbReference type="Pfam" id="PF09796">
    <property type="entry name" value="QCR10"/>
    <property type="match status" value="1"/>
</dbReference>
<evidence type="ECO:0000256" key="8">
    <source>
        <dbReference type="ARBA" id="ARBA00022946"/>
    </source>
</evidence>
<keyword evidence="7" id="KW-0276">Fatty acid metabolism</keyword>
<evidence type="ECO:0000313" key="15">
    <source>
        <dbReference type="EMBL" id="QWW22659.1"/>
    </source>
</evidence>
<keyword evidence="6" id="KW-0597">Phosphoprotein</keyword>
<evidence type="ECO:0000259" key="14">
    <source>
        <dbReference type="PROSITE" id="PS50075"/>
    </source>
</evidence>
<evidence type="ECO:0000256" key="3">
    <source>
        <dbReference type="ARBA" id="ARBA00022448"/>
    </source>
</evidence>
<dbReference type="SUPFAM" id="SSF47336">
    <property type="entry name" value="ACP-like"/>
    <property type="match status" value="1"/>
</dbReference>
<dbReference type="Gene3D" id="1.10.1200.10">
    <property type="entry name" value="ACP-like"/>
    <property type="match status" value="1"/>
</dbReference>
<dbReference type="Pfam" id="PF00550">
    <property type="entry name" value="PP-binding"/>
    <property type="match status" value="1"/>
</dbReference>
<dbReference type="PROSITE" id="PS00012">
    <property type="entry name" value="PHOSPHOPANTETHEINE"/>
    <property type="match status" value="1"/>
</dbReference>
<comment type="subcellular location">
    <subcellularLocation>
        <location evidence="1">Mitochondrion</location>
    </subcellularLocation>
</comment>
<dbReference type="InterPro" id="IPR036736">
    <property type="entry name" value="ACP-like_sf"/>
</dbReference>
<evidence type="ECO:0000256" key="13">
    <source>
        <dbReference type="RuleBase" id="RU000722"/>
    </source>
</evidence>
<keyword evidence="3" id="KW-0813">Transport</keyword>
<dbReference type="HAMAP" id="MF_01217">
    <property type="entry name" value="Acyl_carrier"/>
    <property type="match status" value="1"/>
</dbReference>
<dbReference type="GO" id="GO:0000035">
    <property type="term" value="F:acyl binding"/>
    <property type="evidence" value="ECO:0007669"/>
    <property type="project" value="TreeGrafter"/>
</dbReference>
<keyword evidence="11" id="KW-0496">Mitochondrion</keyword>
<evidence type="ECO:0000256" key="11">
    <source>
        <dbReference type="ARBA" id="ARBA00023128"/>
    </source>
</evidence>
<keyword evidence="12 13" id="KW-0275">Fatty acid biosynthesis</keyword>
<keyword evidence="4 13" id="KW-0596">Phosphopantetheine</keyword>
<proteinExistence type="inferred from homology"/>
<dbReference type="InterPro" id="IPR006162">
    <property type="entry name" value="Ppantetheine_attach_site"/>
</dbReference>
<gene>
    <name evidence="15" type="ORF">CA7LBN_001405</name>
</gene>
<evidence type="ECO:0000256" key="10">
    <source>
        <dbReference type="ARBA" id="ARBA00023098"/>
    </source>
</evidence>
<dbReference type="PANTHER" id="PTHR20863:SF28">
    <property type="entry name" value="ACYL CARRIER PROTEIN, MITOCHONDRIAL"/>
    <property type="match status" value="1"/>
</dbReference>
<evidence type="ECO:0000256" key="12">
    <source>
        <dbReference type="ARBA" id="ARBA00023160"/>
    </source>
</evidence>
<dbReference type="NCBIfam" id="TIGR00517">
    <property type="entry name" value="acyl_carrier"/>
    <property type="match status" value="1"/>
</dbReference>
<dbReference type="InterPro" id="IPR009081">
    <property type="entry name" value="PP-bd_ACP"/>
</dbReference>
<evidence type="ECO:0000256" key="5">
    <source>
        <dbReference type="ARBA" id="ARBA00022516"/>
    </source>
</evidence>
<keyword evidence="10" id="KW-0443">Lipid metabolism</keyword>
<feature type="domain" description="Carrier" evidence="14">
    <location>
        <begin position="30"/>
        <end position="105"/>
    </location>
</feature>
<dbReference type="AlphaFoldDB" id="A0A8F2VZ99"/>
<dbReference type="PROSITE" id="PS50075">
    <property type="entry name" value="CARRIER"/>
    <property type="match status" value="1"/>
</dbReference>
<keyword evidence="5 13" id="KW-0444">Lipid biosynthesis</keyword>
<dbReference type="InterPro" id="IPR019182">
    <property type="entry name" value="Cytochrome_b-c1_su10_fun"/>
</dbReference>
<dbReference type="GO" id="GO:0005739">
    <property type="term" value="C:mitochondrion"/>
    <property type="evidence" value="ECO:0007669"/>
    <property type="project" value="UniProtKB-SubCell"/>
</dbReference>